<dbReference type="AlphaFoldDB" id="A0A160MYA6"/>
<dbReference type="EMBL" id="CP014841">
    <property type="protein sequence ID" value="AND68313.1"/>
    <property type="molecule type" value="Genomic_DNA"/>
</dbReference>
<organism evidence="2 3">
    <name type="scientific">Dyella thiooxydans</name>
    <dbReference type="NCBI Taxonomy" id="445710"/>
    <lineage>
        <taxon>Bacteria</taxon>
        <taxon>Pseudomonadati</taxon>
        <taxon>Pseudomonadota</taxon>
        <taxon>Gammaproteobacteria</taxon>
        <taxon>Lysobacterales</taxon>
        <taxon>Rhodanobacteraceae</taxon>
        <taxon>Dyella</taxon>
    </lineage>
</organism>
<sequence>MRVRRPWRLAGGRAGGERQCGGECEGQGAQRELGGHRTTSGWVCWMKRTRPGNGVERRRSR</sequence>
<evidence type="ECO:0000313" key="3">
    <source>
        <dbReference type="Proteomes" id="UP000077255"/>
    </source>
</evidence>
<dbReference type="PATRIC" id="fig|445710.3.peg.856"/>
<accession>A0A160MYA6</accession>
<keyword evidence="3" id="KW-1185">Reference proteome</keyword>
<gene>
    <name evidence="2" type="ORF">ATSB10_08590</name>
</gene>
<evidence type="ECO:0000313" key="2">
    <source>
        <dbReference type="EMBL" id="AND68313.1"/>
    </source>
</evidence>
<proteinExistence type="predicted"/>
<protein>
    <submittedName>
        <fullName evidence="2">Uncharacterized protein</fullName>
    </submittedName>
</protein>
<name>A0A160MYA6_9GAMM</name>
<feature type="region of interest" description="Disordered" evidence="1">
    <location>
        <begin position="1"/>
        <end position="32"/>
    </location>
</feature>
<reference evidence="2 3" key="1">
    <citation type="submission" date="2016-02" db="EMBL/GenBank/DDBJ databases">
        <title>Complete genome sequencing and analysis of ATSB10, Dyella thiooxydans isolated from rhizosphere soil of sunflower (Helianthus annuus L.).</title>
        <authorList>
            <person name="Lee Y."/>
            <person name="Hwangbo K."/>
            <person name="Chung H."/>
            <person name="Yoo J."/>
            <person name="Kim K.Y."/>
            <person name="Sa T.M."/>
            <person name="Um Y."/>
            <person name="Madhaiyan M."/>
        </authorList>
    </citation>
    <scope>NUCLEOTIDE SEQUENCE [LARGE SCALE GENOMIC DNA]</scope>
    <source>
        <strain evidence="2 3">ATSB10</strain>
    </source>
</reference>
<dbReference type="STRING" id="445710.ATSB10_08590"/>
<dbReference type="KEGG" id="dtx:ATSB10_08590"/>
<dbReference type="Proteomes" id="UP000077255">
    <property type="component" value="Chromosome"/>
</dbReference>
<evidence type="ECO:0000256" key="1">
    <source>
        <dbReference type="SAM" id="MobiDB-lite"/>
    </source>
</evidence>